<name>A0A6P9FCP8_ZALCA</name>
<sequence>LGTFLERIALRYTCTHTVSVKTIFVFSQARTCHIRHASCNGGNGGGGEGDGVAARRALSLSPKLCSLPAETPSAHSFLCLNSNCSPTPRAPTPHHALGAPSRVPVSTFSSLSPSSFPTLRRAARPPGERSSATRRLRAPSRPEAPGHALCGAAALPHPLPAAELCQVCEEPARASAGHGEPPPSPPPPRAQILPELGSVLFPHRGRAWLLRRRGMADPLRRTLSRLRGRQSPRAAGGLGLRAAAAATVAASAVAEGDAGRAPDPCPCEHARGVRPSWEQPPPSPQAWVPEARVPGGRPEQWGALGPRQRGGKEALSSGRGLTRPCLPRPAGLRRQRRRGGRPGGRRRLLREPARRLPVGAQA</sequence>
<keyword evidence="2" id="KW-1185">Reference proteome</keyword>
<dbReference type="GeneID" id="118356916"/>
<proteinExistence type="predicted"/>
<gene>
    <name evidence="3" type="primary">LOC118356916</name>
</gene>
<dbReference type="KEGG" id="zca:118356916"/>
<feature type="region of interest" description="Disordered" evidence="1">
    <location>
        <begin position="293"/>
        <end position="362"/>
    </location>
</feature>
<feature type="non-terminal residue" evidence="3">
    <location>
        <position position="1"/>
    </location>
</feature>
<feature type="region of interest" description="Disordered" evidence="1">
    <location>
        <begin position="89"/>
        <end position="144"/>
    </location>
</feature>
<accession>A0A6P9FCP8</accession>
<evidence type="ECO:0000256" key="1">
    <source>
        <dbReference type="SAM" id="MobiDB-lite"/>
    </source>
</evidence>
<organism evidence="2 3">
    <name type="scientific">Zalophus californianus</name>
    <name type="common">California sealion</name>
    <dbReference type="NCBI Taxonomy" id="9704"/>
    <lineage>
        <taxon>Eukaryota</taxon>
        <taxon>Metazoa</taxon>
        <taxon>Chordata</taxon>
        <taxon>Craniata</taxon>
        <taxon>Vertebrata</taxon>
        <taxon>Euteleostomi</taxon>
        <taxon>Mammalia</taxon>
        <taxon>Eutheria</taxon>
        <taxon>Laurasiatheria</taxon>
        <taxon>Carnivora</taxon>
        <taxon>Caniformia</taxon>
        <taxon>Pinnipedia</taxon>
        <taxon>Otariidae</taxon>
        <taxon>Zalophus</taxon>
    </lineage>
</organism>
<dbReference type="AlphaFoldDB" id="A0A6P9FCP8"/>
<reference evidence="3" key="1">
    <citation type="submission" date="2025-08" db="UniProtKB">
        <authorList>
            <consortium name="RefSeq"/>
        </authorList>
    </citation>
    <scope>IDENTIFICATION</scope>
    <source>
        <tissue evidence="3">Blood</tissue>
    </source>
</reference>
<dbReference type="Proteomes" id="UP000515165">
    <property type="component" value="Chromosome 4"/>
</dbReference>
<dbReference type="RefSeq" id="XP_035583146.1">
    <property type="nucleotide sequence ID" value="XM_035727253.1"/>
</dbReference>
<evidence type="ECO:0000313" key="3">
    <source>
        <dbReference type="RefSeq" id="XP_035583146.1"/>
    </source>
</evidence>
<evidence type="ECO:0000313" key="2">
    <source>
        <dbReference type="Proteomes" id="UP000515165"/>
    </source>
</evidence>
<feature type="compositionally biased region" description="Basic residues" evidence="1">
    <location>
        <begin position="331"/>
        <end position="348"/>
    </location>
</feature>
<protein>
    <submittedName>
        <fullName evidence="3">Translation initiation factor IF-2-like</fullName>
    </submittedName>
</protein>
<feature type="compositionally biased region" description="Low complexity" evidence="1">
    <location>
        <begin position="106"/>
        <end position="120"/>
    </location>
</feature>